<dbReference type="Pfam" id="PF05186">
    <property type="entry name" value="Dpy-30"/>
    <property type="match status" value="1"/>
</dbReference>
<evidence type="ECO:0000256" key="16">
    <source>
        <dbReference type="PROSITE-ProRule" id="PRU00706"/>
    </source>
</evidence>
<organism evidence="20 21">
    <name type="scientific">Gracilariopsis chorda</name>
    <dbReference type="NCBI Taxonomy" id="448386"/>
    <lineage>
        <taxon>Eukaryota</taxon>
        <taxon>Rhodophyta</taxon>
        <taxon>Florideophyceae</taxon>
        <taxon>Rhodymeniophycidae</taxon>
        <taxon>Gracilariales</taxon>
        <taxon>Gracilariaceae</taxon>
        <taxon>Gracilariopsis</taxon>
    </lineage>
</organism>
<feature type="binding site" evidence="16">
    <location>
        <position position="108"/>
    </location>
    <ligand>
        <name>ATP</name>
        <dbReference type="ChEBI" id="CHEBI:30616"/>
    </ligand>
</feature>
<feature type="binding site" evidence="16">
    <location>
        <position position="118"/>
    </location>
    <ligand>
        <name>ATP</name>
        <dbReference type="ChEBI" id="CHEBI:30616"/>
    </ligand>
</feature>
<dbReference type="GO" id="GO:0005929">
    <property type="term" value="C:cilium"/>
    <property type="evidence" value="ECO:0007669"/>
    <property type="project" value="UniProtKB-SubCell"/>
</dbReference>
<evidence type="ECO:0000256" key="18">
    <source>
        <dbReference type="SAM" id="MobiDB-lite"/>
    </source>
</evidence>
<dbReference type="Pfam" id="PF00334">
    <property type="entry name" value="NDK"/>
    <property type="match status" value="1"/>
</dbReference>
<gene>
    <name evidence="20" type="ORF">BWQ96_06050</name>
</gene>
<dbReference type="GO" id="GO:0005737">
    <property type="term" value="C:cytoplasm"/>
    <property type="evidence" value="ECO:0007669"/>
    <property type="project" value="UniProtKB-SubCell"/>
</dbReference>
<dbReference type="SUPFAM" id="SSF52540">
    <property type="entry name" value="P-loop containing nucleoside triphosphate hydrolases"/>
    <property type="match status" value="1"/>
</dbReference>
<dbReference type="PRINTS" id="PR00094">
    <property type="entry name" value="ADENYLTKNASE"/>
</dbReference>
<feature type="binding site" evidence="16">
    <location>
        <position position="94"/>
    </location>
    <ligand>
        <name>ATP</name>
        <dbReference type="ChEBI" id="CHEBI:30616"/>
    </ligand>
</feature>
<reference evidence="20 21" key="1">
    <citation type="journal article" date="2018" name="Mol. Biol. Evol.">
        <title>Analysis of the draft genome of the red seaweed Gracilariopsis chorda provides insights into genome size evolution in Rhodophyta.</title>
        <authorList>
            <person name="Lee J."/>
            <person name="Yang E.C."/>
            <person name="Graf L."/>
            <person name="Yang J.H."/>
            <person name="Qiu H."/>
            <person name="Zel Zion U."/>
            <person name="Chan C.X."/>
            <person name="Stephens T.G."/>
            <person name="Weber A.P.M."/>
            <person name="Boo G.H."/>
            <person name="Boo S.M."/>
            <person name="Kim K.M."/>
            <person name="Shin Y."/>
            <person name="Jung M."/>
            <person name="Lee S.J."/>
            <person name="Yim H.S."/>
            <person name="Lee J.H."/>
            <person name="Bhattacharya D."/>
            <person name="Yoon H.S."/>
        </authorList>
    </citation>
    <scope>NUCLEOTIDE SEQUENCE [LARGE SCALE GENOMIC DNA]</scope>
    <source>
        <strain evidence="20 21">SKKU-2015</strain>
        <tissue evidence="20">Whole body</tissue>
    </source>
</reference>
<dbReference type="PROSITE" id="PS00113">
    <property type="entry name" value="ADENYLATE_KINASE"/>
    <property type="match status" value="1"/>
</dbReference>
<dbReference type="FunFam" id="3.30.70.141:FF:000010">
    <property type="entry name" value="Nucleoside diphosphate kinase 7"/>
    <property type="match status" value="1"/>
</dbReference>
<evidence type="ECO:0000256" key="14">
    <source>
        <dbReference type="ARBA" id="ARBA00023273"/>
    </source>
</evidence>
<dbReference type="Gene3D" id="1.20.890.10">
    <property type="entry name" value="cAMP-dependent protein kinase regulatory subunit, dimerization-anchoring domain"/>
    <property type="match status" value="1"/>
</dbReference>
<keyword evidence="9" id="KW-0378">Hydrolase</keyword>
<evidence type="ECO:0000256" key="12">
    <source>
        <dbReference type="ARBA" id="ARBA00023080"/>
    </source>
</evidence>
<keyword evidence="8 17" id="KW-0418">Kinase</keyword>
<feature type="binding site" evidence="16">
    <location>
        <position position="88"/>
    </location>
    <ligand>
        <name>ATP</name>
        <dbReference type="ChEBI" id="CHEBI:30616"/>
    </ligand>
</feature>
<feature type="binding site" evidence="16">
    <location>
        <position position="60"/>
    </location>
    <ligand>
        <name>ATP</name>
        <dbReference type="ChEBI" id="CHEBI:30616"/>
    </ligand>
</feature>
<feature type="active site" description="Pros-phosphohistidine intermediate" evidence="16">
    <location>
        <position position="121"/>
    </location>
</feature>
<evidence type="ECO:0000256" key="11">
    <source>
        <dbReference type="ARBA" id="ARBA00022975"/>
    </source>
</evidence>
<evidence type="ECO:0000256" key="4">
    <source>
        <dbReference type="ARBA" id="ARBA00012955"/>
    </source>
</evidence>
<keyword evidence="11" id="KW-0665">Pyrimidine biosynthesis</keyword>
<name>A0A2V3ISV7_9FLOR</name>
<dbReference type="NCBIfam" id="TIGR01359">
    <property type="entry name" value="UMP_CMP_kin_fam"/>
    <property type="match status" value="1"/>
</dbReference>
<keyword evidence="21" id="KW-1185">Reference proteome</keyword>
<evidence type="ECO:0000256" key="17">
    <source>
        <dbReference type="RuleBase" id="RU003330"/>
    </source>
</evidence>
<evidence type="ECO:0000256" key="3">
    <source>
        <dbReference type="ARBA" id="ARBA00008142"/>
    </source>
</evidence>
<keyword evidence="14" id="KW-0966">Cell projection</keyword>
<dbReference type="GO" id="GO:0005524">
    <property type="term" value="F:ATP binding"/>
    <property type="evidence" value="ECO:0007669"/>
    <property type="project" value="UniProtKB-KW"/>
</dbReference>
<dbReference type="OrthoDB" id="442176at2759"/>
<evidence type="ECO:0000256" key="15">
    <source>
        <dbReference type="ARBA" id="ARBA00048116"/>
    </source>
</evidence>
<evidence type="ECO:0000256" key="1">
    <source>
        <dbReference type="ARBA" id="ARBA00004138"/>
    </source>
</evidence>
<dbReference type="InterPro" id="IPR036850">
    <property type="entry name" value="NDK-like_dom_sf"/>
</dbReference>
<comment type="caution">
    <text evidence="20">The sequence shown here is derived from an EMBL/GenBank/DDBJ whole genome shotgun (WGS) entry which is preliminary data.</text>
</comment>
<comment type="similarity">
    <text evidence="17">Belongs to the adenylate kinase family.</text>
</comment>
<sequence length="381" mass="42325">MVVEKIESTLALVKPDAFDNTENIITIIKRNGFVISERQVVTLSKERAAQFYEEHKERSFYDDLTTFMSSGPTLALVLRKADAITSWRQLMGPTNSDKARKEAPDSIRAKFGTDGSKNATHGSDSPQSAAREIAFFFPEYQHSSEFNGQDVREYLTKTVTPLLTTALTEMCRLNPSDPVEWLGHYLLKSAGISAEPAKPSKNIYFVLGGPGSGKGTQCAKLVEKLSFDHFSAGDLLRNEVSSGSEQGKMIGEMIKEGKIVPGHITLDLLRNAIDGSNAPGVLIDGFPRQLGQAGSFEKEVSDFEFVLFFDCPEEEMERRLLQRGKTSGRSDDNIDSIRKRFNTFVNTSMPVIEYYEAKGKVHKIDATMPIDTVTEAILKLF</sequence>
<dbReference type="Gene3D" id="3.30.70.141">
    <property type="entry name" value="Nucleoside diphosphate kinase-like domain"/>
    <property type="match status" value="1"/>
</dbReference>
<dbReference type="GO" id="GO:0004017">
    <property type="term" value="F:AMP kinase activity"/>
    <property type="evidence" value="ECO:0007669"/>
    <property type="project" value="UniProtKB-EC"/>
</dbReference>
<proteinExistence type="inferred from homology"/>
<dbReference type="InterPro" id="IPR033690">
    <property type="entry name" value="Adenylat_kinase_CS"/>
</dbReference>
<dbReference type="GO" id="GO:0006221">
    <property type="term" value="P:pyrimidine nucleotide biosynthetic process"/>
    <property type="evidence" value="ECO:0007669"/>
    <property type="project" value="UniProtKB-KW"/>
</dbReference>
<evidence type="ECO:0000256" key="5">
    <source>
        <dbReference type="ARBA" id="ARBA00022490"/>
    </source>
</evidence>
<evidence type="ECO:0000256" key="8">
    <source>
        <dbReference type="ARBA" id="ARBA00022777"/>
    </source>
</evidence>
<dbReference type="EMBL" id="NBIV01000098">
    <property type="protein sequence ID" value="PXF44190.1"/>
    <property type="molecule type" value="Genomic_DNA"/>
</dbReference>
<feature type="region of interest" description="Disordered" evidence="18">
    <location>
        <begin position="92"/>
        <end position="126"/>
    </location>
</feature>
<dbReference type="Proteomes" id="UP000247409">
    <property type="component" value="Unassembled WGS sequence"/>
</dbReference>
<feature type="compositionally biased region" description="Polar residues" evidence="18">
    <location>
        <begin position="115"/>
        <end position="126"/>
    </location>
</feature>
<dbReference type="InterPro" id="IPR007858">
    <property type="entry name" value="Dpy-30_motif"/>
</dbReference>
<dbReference type="GO" id="GO:0006207">
    <property type="term" value="P:'de novo' pyrimidine nucleobase biosynthetic process"/>
    <property type="evidence" value="ECO:0007669"/>
    <property type="project" value="InterPro"/>
</dbReference>
<dbReference type="STRING" id="448386.A0A2V3ISV7"/>
<evidence type="ECO:0000259" key="19">
    <source>
        <dbReference type="SMART" id="SM00562"/>
    </source>
</evidence>
<comment type="similarity">
    <text evidence="3 16">Belongs to the NDK family.</text>
</comment>
<comment type="subcellular location">
    <subcellularLocation>
        <location evidence="1">Cell projection</location>
        <location evidence="1">Cilium</location>
    </subcellularLocation>
    <subcellularLocation>
        <location evidence="2">Cytoplasm</location>
    </subcellularLocation>
</comment>
<comment type="catalytic activity">
    <reaction evidence="15">
        <text>UMP + ATP = UDP + ADP</text>
        <dbReference type="Rhea" id="RHEA:24400"/>
        <dbReference type="ChEBI" id="CHEBI:30616"/>
        <dbReference type="ChEBI" id="CHEBI:57865"/>
        <dbReference type="ChEBI" id="CHEBI:58223"/>
        <dbReference type="ChEBI" id="CHEBI:456216"/>
        <dbReference type="EC" id="2.7.4.14"/>
    </reaction>
</comment>
<evidence type="ECO:0000256" key="10">
    <source>
        <dbReference type="ARBA" id="ARBA00022840"/>
    </source>
</evidence>
<evidence type="ECO:0000256" key="7">
    <source>
        <dbReference type="ARBA" id="ARBA00022741"/>
    </source>
</evidence>
<dbReference type="CDD" id="cd01428">
    <property type="entry name" value="ADK"/>
    <property type="match status" value="1"/>
</dbReference>
<dbReference type="HAMAP" id="MF_00235">
    <property type="entry name" value="Adenylate_kinase_Adk"/>
    <property type="match status" value="1"/>
</dbReference>
<keyword evidence="10" id="KW-0067">ATP-binding</keyword>
<keyword evidence="5" id="KW-0963">Cytoplasm</keyword>
<dbReference type="Gene3D" id="3.40.50.300">
    <property type="entry name" value="P-loop containing nucleotide triphosphate hydrolases"/>
    <property type="match status" value="1"/>
</dbReference>
<dbReference type="PANTHER" id="PTHR46161">
    <property type="entry name" value="NUCLEOSIDE DIPHOSPHATE KINASE"/>
    <property type="match status" value="1"/>
</dbReference>
<evidence type="ECO:0000313" key="21">
    <source>
        <dbReference type="Proteomes" id="UP000247409"/>
    </source>
</evidence>
<dbReference type="InterPro" id="IPR034907">
    <property type="entry name" value="NDK-like_dom"/>
</dbReference>
<dbReference type="AlphaFoldDB" id="A0A2V3ISV7"/>
<feature type="domain" description="Nucleoside diphosphate kinase-like" evidence="19">
    <location>
        <begin position="6"/>
        <end position="144"/>
    </location>
</feature>
<evidence type="ECO:0000256" key="9">
    <source>
        <dbReference type="ARBA" id="ARBA00022801"/>
    </source>
</evidence>
<protein>
    <recommendedName>
        <fullName evidence="4">adenylate kinase</fullName>
        <ecNumber evidence="4">2.7.4.3</ecNumber>
    </recommendedName>
</protein>
<dbReference type="CDD" id="cd22958">
    <property type="entry name" value="DD_DPY30_SDC1-like"/>
    <property type="match status" value="1"/>
</dbReference>
<dbReference type="SUPFAM" id="SSF54919">
    <property type="entry name" value="Nucleoside diphosphate kinase, NDK"/>
    <property type="match status" value="1"/>
</dbReference>
<dbReference type="InterPro" id="IPR023005">
    <property type="entry name" value="Nucleoside_diP_kinase_AS"/>
</dbReference>
<dbReference type="GO" id="GO:0016787">
    <property type="term" value="F:hydrolase activity"/>
    <property type="evidence" value="ECO:0007669"/>
    <property type="project" value="UniProtKB-KW"/>
</dbReference>
<keyword evidence="12" id="KW-0546">Nucleotide metabolism</keyword>
<keyword evidence="13" id="KW-0539">Nucleus</keyword>
<dbReference type="InterPro" id="IPR006266">
    <property type="entry name" value="UMP_CMP_kinase"/>
</dbReference>
<evidence type="ECO:0000256" key="2">
    <source>
        <dbReference type="ARBA" id="ARBA00004496"/>
    </source>
</evidence>
<dbReference type="InterPro" id="IPR027417">
    <property type="entry name" value="P-loop_NTPase"/>
</dbReference>
<dbReference type="PROSITE" id="PS00469">
    <property type="entry name" value="NDPK"/>
    <property type="match status" value="1"/>
</dbReference>
<dbReference type="InterPro" id="IPR000850">
    <property type="entry name" value="Adenylat/UMP-CMP_kin"/>
</dbReference>
<dbReference type="Pfam" id="PF00406">
    <property type="entry name" value="ADK"/>
    <property type="match status" value="1"/>
</dbReference>
<evidence type="ECO:0000256" key="6">
    <source>
        <dbReference type="ARBA" id="ARBA00022679"/>
    </source>
</evidence>
<dbReference type="FunFam" id="3.40.50.300:FF:000315">
    <property type="entry name" value="Adenylate kinase 1"/>
    <property type="match status" value="1"/>
</dbReference>
<evidence type="ECO:0000256" key="13">
    <source>
        <dbReference type="ARBA" id="ARBA00023242"/>
    </source>
</evidence>
<evidence type="ECO:0000313" key="20">
    <source>
        <dbReference type="EMBL" id="PXF44190.1"/>
    </source>
</evidence>
<dbReference type="EC" id="2.7.4.3" evidence="4"/>
<feature type="binding site" evidence="16">
    <location>
        <position position="14"/>
    </location>
    <ligand>
        <name>ATP</name>
        <dbReference type="ChEBI" id="CHEBI:30616"/>
    </ligand>
</feature>
<dbReference type="SMART" id="SM00562">
    <property type="entry name" value="NDK"/>
    <property type="match status" value="1"/>
</dbReference>
<dbReference type="PANTHER" id="PTHR46161:SF3">
    <property type="entry name" value="NUCLEOSIDE DIPHOSPHATE KINASE DDB_G0292928-RELATED"/>
    <property type="match status" value="1"/>
</dbReference>
<dbReference type="PROSITE" id="PS51374">
    <property type="entry name" value="NDPK_LIKE"/>
    <property type="match status" value="1"/>
</dbReference>
<keyword evidence="7" id="KW-0547">Nucleotide-binding</keyword>
<accession>A0A2V3ISV7</accession>
<keyword evidence="6 17" id="KW-0808">Transferase</keyword>
<feature type="compositionally biased region" description="Basic and acidic residues" evidence="18">
    <location>
        <begin position="97"/>
        <end position="108"/>
    </location>
</feature>